<proteinExistence type="predicted"/>
<dbReference type="Proteomes" id="UP001589906">
    <property type="component" value="Unassembled WGS sequence"/>
</dbReference>
<gene>
    <name evidence="2" type="ORF">ACFFGE_10050</name>
</gene>
<dbReference type="EMBL" id="JBHLSW010000007">
    <property type="protein sequence ID" value="MFC0634217.1"/>
    <property type="molecule type" value="Genomic_DNA"/>
</dbReference>
<evidence type="ECO:0000256" key="1">
    <source>
        <dbReference type="SAM" id="MobiDB-lite"/>
    </source>
</evidence>
<sequence length="87" mass="9333">MTDQDRSHIHPDAAGAQNADAAPARSPEPRDSDPNASPFRPAEDRVAAHEKPDQLKHDAASREEALVDEGLEETFPASDPATGKHIT</sequence>
<name>A0ABV6R3M0_9CAUL</name>
<protein>
    <submittedName>
        <fullName evidence="2">Uncharacterized protein</fullName>
    </submittedName>
</protein>
<feature type="compositionally biased region" description="Low complexity" evidence="1">
    <location>
        <begin position="13"/>
        <end position="24"/>
    </location>
</feature>
<keyword evidence="3" id="KW-1185">Reference proteome</keyword>
<organism evidence="2 3">
    <name type="scientific">Brevundimonas balnearis</name>
    <dbReference type="NCBI Taxonomy" id="1572858"/>
    <lineage>
        <taxon>Bacteria</taxon>
        <taxon>Pseudomonadati</taxon>
        <taxon>Pseudomonadota</taxon>
        <taxon>Alphaproteobacteria</taxon>
        <taxon>Caulobacterales</taxon>
        <taxon>Caulobacteraceae</taxon>
        <taxon>Brevundimonas</taxon>
    </lineage>
</organism>
<dbReference type="RefSeq" id="WP_376836233.1">
    <property type="nucleotide sequence ID" value="NZ_JBHLSW010000007.1"/>
</dbReference>
<comment type="caution">
    <text evidence="2">The sequence shown here is derived from an EMBL/GenBank/DDBJ whole genome shotgun (WGS) entry which is preliminary data.</text>
</comment>
<accession>A0ABV6R3M0</accession>
<evidence type="ECO:0000313" key="2">
    <source>
        <dbReference type="EMBL" id="MFC0634217.1"/>
    </source>
</evidence>
<evidence type="ECO:0000313" key="3">
    <source>
        <dbReference type="Proteomes" id="UP001589906"/>
    </source>
</evidence>
<feature type="compositionally biased region" description="Basic and acidic residues" evidence="1">
    <location>
        <begin position="41"/>
        <end position="65"/>
    </location>
</feature>
<feature type="compositionally biased region" description="Basic and acidic residues" evidence="1">
    <location>
        <begin position="1"/>
        <end position="11"/>
    </location>
</feature>
<reference evidence="2 3" key="1">
    <citation type="submission" date="2024-09" db="EMBL/GenBank/DDBJ databases">
        <authorList>
            <person name="Sun Q."/>
            <person name="Mori K."/>
        </authorList>
    </citation>
    <scope>NUCLEOTIDE SEQUENCE [LARGE SCALE GENOMIC DNA]</scope>
    <source>
        <strain evidence="2 3">NCAIM B.02621</strain>
    </source>
</reference>
<feature type="region of interest" description="Disordered" evidence="1">
    <location>
        <begin position="1"/>
        <end position="87"/>
    </location>
</feature>